<dbReference type="SMART" id="SM00135">
    <property type="entry name" value="LY"/>
    <property type="match status" value="1"/>
</dbReference>
<organism evidence="5">
    <name type="scientific">Microvirga ossetica</name>
    <dbReference type="NCBI Taxonomy" id="1882682"/>
    <lineage>
        <taxon>Bacteria</taxon>
        <taxon>Pseudomonadati</taxon>
        <taxon>Pseudomonadota</taxon>
        <taxon>Alphaproteobacteria</taxon>
        <taxon>Hyphomicrobiales</taxon>
        <taxon>Methylobacteriaceae</taxon>
        <taxon>Microvirga</taxon>
    </lineage>
</organism>
<dbReference type="Pfam" id="PF08450">
    <property type="entry name" value="SGL"/>
    <property type="match status" value="1"/>
</dbReference>
<feature type="binding site" evidence="3">
    <location>
        <position position="17"/>
    </location>
    <ligand>
        <name>a divalent metal cation</name>
        <dbReference type="ChEBI" id="CHEBI:60240"/>
    </ligand>
</feature>
<reference evidence="5" key="1">
    <citation type="submission" date="2016-07" db="EMBL/GenBank/DDBJ databases">
        <title>Microvirga ossetica sp. nov. a new species of rhizobia isolated from root nodules of the legume species Vicia alpestris Steven originated from North Ossetia region in the Caucasus.</title>
        <authorList>
            <person name="Safronova V.I."/>
            <person name="Kuznetsova I.G."/>
            <person name="Sazanova A.L."/>
            <person name="Belimov A."/>
            <person name="Andronov E."/>
            <person name="Osledkin Y.S."/>
            <person name="Onishchuk O.P."/>
            <person name="Kurchak O.N."/>
            <person name="Shaposhnikov A.I."/>
            <person name="Willems A."/>
            <person name="Tikhonovich I.A."/>
        </authorList>
    </citation>
    <scope>NUCLEOTIDE SEQUENCE [LARGE SCALE GENOMIC DNA]</scope>
    <source>
        <strain evidence="5">V5/3M</strain>
        <plasmid evidence="5">unnamed2</plasmid>
    </source>
</reference>
<dbReference type="EMBL" id="CP016619">
    <property type="protein sequence ID" value="ANY84772.1"/>
    <property type="molecule type" value="Genomic_DNA"/>
</dbReference>
<proteinExistence type="inferred from homology"/>
<dbReference type="InterPro" id="IPR005511">
    <property type="entry name" value="SMP-30"/>
</dbReference>
<evidence type="ECO:0000259" key="4">
    <source>
        <dbReference type="Pfam" id="PF08450"/>
    </source>
</evidence>
<evidence type="ECO:0000313" key="5">
    <source>
        <dbReference type="EMBL" id="ANY84772.1"/>
    </source>
</evidence>
<evidence type="ECO:0000256" key="3">
    <source>
        <dbReference type="PIRSR" id="PIRSR605511-2"/>
    </source>
</evidence>
<name>A0A1B2EXW4_9HYPH</name>
<feature type="binding site" evidence="3">
    <location>
        <position position="101"/>
    </location>
    <ligand>
        <name>substrate</name>
    </ligand>
</feature>
<keyword evidence="5" id="KW-0614">Plasmid</keyword>
<dbReference type="InterPro" id="IPR011042">
    <property type="entry name" value="6-blade_b-propeller_TolB-like"/>
</dbReference>
<dbReference type="Gene3D" id="2.120.10.30">
    <property type="entry name" value="TolB, C-terminal domain"/>
    <property type="match status" value="1"/>
</dbReference>
<dbReference type="SUPFAM" id="SSF63829">
    <property type="entry name" value="Calcium-dependent phosphotriesterase"/>
    <property type="match status" value="1"/>
</dbReference>
<geneLocation type="plasmid" evidence="5">
    <name>unnamed2</name>
</geneLocation>
<dbReference type="AlphaFoldDB" id="A0A1B2EXW4"/>
<feature type="binding site" evidence="3">
    <location>
        <position position="201"/>
    </location>
    <ligand>
        <name>a divalent metal cation</name>
        <dbReference type="ChEBI" id="CHEBI:60240"/>
    </ligand>
</feature>
<evidence type="ECO:0000256" key="1">
    <source>
        <dbReference type="ARBA" id="ARBA00008853"/>
    </source>
</evidence>
<gene>
    <name evidence="5" type="ORF">BB934_38145</name>
</gene>
<dbReference type="PANTHER" id="PTHR10907">
    <property type="entry name" value="REGUCALCIN"/>
    <property type="match status" value="1"/>
</dbReference>
<feature type="domain" description="SMP-30/Gluconolactonase/LRE-like region" evidence="4">
    <location>
        <begin position="15"/>
        <end position="259"/>
    </location>
</feature>
<evidence type="ECO:0000256" key="2">
    <source>
        <dbReference type="PIRSR" id="PIRSR605511-1"/>
    </source>
</evidence>
<dbReference type="PANTHER" id="PTHR10907:SF47">
    <property type="entry name" value="REGUCALCIN"/>
    <property type="match status" value="1"/>
</dbReference>
<protein>
    <recommendedName>
        <fullName evidence="4">SMP-30/Gluconolactonase/LRE-like region domain-containing protein</fullName>
    </recommendedName>
</protein>
<dbReference type="InterPro" id="IPR000033">
    <property type="entry name" value="LDLR_classB_rpt"/>
</dbReference>
<keyword evidence="3" id="KW-0862">Zinc</keyword>
<feature type="binding site" evidence="3">
    <location>
        <position position="151"/>
    </location>
    <ligand>
        <name>a divalent metal cation</name>
        <dbReference type="ChEBI" id="CHEBI:60240"/>
    </ligand>
</feature>
<keyword evidence="3" id="KW-0479">Metal-binding</keyword>
<feature type="binding site" evidence="3">
    <location>
        <position position="103"/>
    </location>
    <ligand>
        <name>substrate</name>
    </ligand>
</feature>
<dbReference type="PRINTS" id="PR01790">
    <property type="entry name" value="SMP30FAMILY"/>
</dbReference>
<accession>A0A1B2EXW4</accession>
<dbReference type="GO" id="GO:0004341">
    <property type="term" value="F:gluconolactonase activity"/>
    <property type="evidence" value="ECO:0007669"/>
    <property type="project" value="TreeGrafter"/>
</dbReference>
<feature type="active site" description="Proton donor/acceptor" evidence="2">
    <location>
        <position position="201"/>
    </location>
</feature>
<comment type="similarity">
    <text evidence="1">Belongs to the SMP-30/CGR1 family.</text>
</comment>
<dbReference type="GO" id="GO:0005509">
    <property type="term" value="F:calcium ion binding"/>
    <property type="evidence" value="ECO:0007669"/>
    <property type="project" value="TreeGrafter"/>
</dbReference>
<comment type="cofactor">
    <cofactor evidence="3">
        <name>Zn(2+)</name>
        <dbReference type="ChEBI" id="CHEBI:29105"/>
    </cofactor>
    <text evidence="3">Binds 1 divalent metal cation per subunit.</text>
</comment>
<dbReference type="InterPro" id="IPR013658">
    <property type="entry name" value="SGL"/>
</dbReference>
<dbReference type="GO" id="GO:0019853">
    <property type="term" value="P:L-ascorbic acid biosynthetic process"/>
    <property type="evidence" value="ECO:0007669"/>
    <property type="project" value="TreeGrafter"/>
</dbReference>
<sequence>MKSADVKIWAVEAEVGEGPFWDEVTGSLFWIDVRKPSLHQYSGEGVKLCSWVLPEPVGAFALLEDRAKALVALASGLALLDLPSGQVKNLVDPEPGQHHNRLNEGKVSPCGRHFVFGSMDDRDAKEATGALYCLSADRSIKVLATGLVVANGIAWSLDGGTLYFSDSRASTIWVSDWDSTTGTIANRRIFASPTAEQGRPDGAAMDEEGHYWSAGVSAGRLNRFAPDGNITETIDLPVQAPTMPAFGPAGSGLMFVTSHRRIEEPTAMDGSIVVLNVGQRGLPQRRFQLQR</sequence>
<dbReference type="KEGG" id="moc:BB934_38145"/>